<comment type="caution">
    <text evidence="2">The sequence shown here is derived from an EMBL/GenBank/DDBJ whole genome shotgun (WGS) entry which is preliminary data.</text>
</comment>
<dbReference type="InterPro" id="IPR036034">
    <property type="entry name" value="PDZ_sf"/>
</dbReference>
<reference evidence="2" key="1">
    <citation type="submission" date="2020-10" db="EMBL/GenBank/DDBJ databases">
        <authorList>
            <person name="Gilroy R."/>
        </authorList>
    </citation>
    <scope>NUCLEOTIDE SEQUENCE</scope>
    <source>
        <strain evidence="2">CHK190-19873</strain>
    </source>
</reference>
<evidence type="ECO:0000259" key="1">
    <source>
        <dbReference type="Pfam" id="PF13229"/>
    </source>
</evidence>
<dbReference type="InterPro" id="IPR011050">
    <property type="entry name" value="Pectin_lyase_fold/virulence"/>
</dbReference>
<protein>
    <submittedName>
        <fullName evidence="2">PDZ domain-containing protein</fullName>
    </submittedName>
</protein>
<dbReference type="Gene3D" id="2.160.20.10">
    <property type="entry name" value="Single-stranded right-handed beta-helix, Pectin lyase-like"/>
    <property type="match status" value="2"/>
</dbReference>
<proteinExistence type="predicted"/>
<feature type="domain" description="Right handed beta helix" evidence="1">
    <location>
        <begin position="308"/>
        <end position="463"/>
    </location>
</feature>
<dbReference type="SUPFAM" id="SSF51126">
    <property type="entry name" value="Pectin lyase-like"/>
    <property type="match status" value="2"/>
</dbReference>
<dbReference type="Proteomes" id="UP000823935">
    <property type="component" value="Unassembled WGS sequence"/>
</dbReference>
<dbReference type="EMBL" id="DVIQ01000014">
    <property type="protein sequence ID" value="HIS30393.1"/>
    <property type="molecule type" value="Genomic_DNA"/>
</dbReference>
<dbReference type="PANTHER" id="PTHR36453">
    <property type="entry name" value="SECRETED PROTEIN-RELATED"/>
    <property type="match status" value="1"/>
</dbReference>
<dbReference type="Pfam" id="PF13229">
    <property type="entry name" value="Beta_helix"/>
    <property type="match status" value="1"/>
</dbReference>
<dbReference type="PANTHER" id="PTHR36453:SF1">
    <property type="entry name" value="RIGHT HANDED BETA HELIX DOMAIN-CONTAINING PROTEIN"/>
    <property type="match status" value="1"/>
</dbReference>
<evidence type="ECO:0000313" key="2">
    <source>
        <dbReference type="EMBL" id="HIS30393.1"/>
    </source>
</evidence>
<organism evidence="2 3">
    <name type="scientific">Candidatus Limivivens intestinipullorum</name>
    <dbReference type="NCBI Taxonomy" id="2840858"/>
    <lineage>
        <taxon>Bacteria</taxon>
        <taxon>Bacillati</taxon>
        <taxon>Bacillota</taxon>
        <taxon>Clostridia</taxon>
        <taxon>Lachnospirales</taxon>
        <taxon>Lachnospiraceae</taxon>
        <taxon>Lachnospiraceae incertae sedis</taxon>
        <taxon>Candidatus Limivivens</taxon>
    </lineage>
</organism>
<sequence>MNSDKKNILNLFVSVTGDDENGDGSFERPFQSLAGAVKKAREGQPGQTRICVRGGYYFFPEPVTLGTEDSGLEICGMEGEAAVFGGALQLDGLEWEPWEERPGVWTARTGVFRRIDGLFADGKRQTLCRFPNETPGAYPLGGAATVEEIKERAGSYQNPAGGFLRALHEYAWGGNDYVILGKDADSRTGLACRWVGDNNRGDRLKPDAVVVENVLEELDCPGEWYHDPQTGRLYFWPPQGMLPWKAELFGAVQSELIKIAGENAAHPAENIRIKGIGFAYTKRTMFDESGKAYMPLVRGDWCVVPSGALYVENGRGICVEDCRFTDIGGNAVFQYGYNAENRVEKSEFKRIGATAVQIVGSPKALYEPSFWPHSQYPDLTVHKTTVDEPDKTGPAGEDYPRDLIIRNNHIEDTGIFEKQSCGVNLSVSSRIRILSNTIHGSARSCVNVNDGSFGGHEIAYNDIFDAQRETMDHGPFNSWGRDRFWSVPEYNASGNDGKQIRHYKKGDREYDLAFLDAYQTTRIHNNRFYHAPDAPHTWGIDLDDGSGNYEICENLCLGMGIKLREGFGRRVYNNILIDGQIQIHVPYEEARDAIYSNLIVNPEPFGFTGADGERLKKTESVIRSNWYVCRDGSPAFPDWMEELEKEAVLDEAPFFAAPERNDYTVKNVRGMEKAGFHNFPMDSFGKPGCVSAPVYRSKETAGGSAVRKRKWKGARVSEIDDAVISSTASFGYEGVFLERVPEDSAAYAMGFRERDIIREIGDYPLRDLDGLEKLPFPEKRESTVQAKIYRANSEQRITLTGGFSAHDKDDFI</sequence>
<gene>
    <name evidence="2" type="ORF">IAB44_02425</name>
</gene>
<dbReference type="AlphaFoldDB" id="A0A9D1JJ74"/>
<accession>A0A9D1JJ74</accession>
<dbReference type="InterPro" id="IPR039448">
    <property type="entry name" value="Beta_helix"/>
</dbReference>
<dbReference type="InterPro" id="IPR012334">
    <property type="entry name" value="Pectin_lyas_fold"/>
</dbReference>
<dbReference type="Gene3D" id="2.30.42.10">
    <property type="match status" value="1"/>
</dbReference>
<dbReference type="InterPro" id="IPR006626">
    <property type="entry name" value="PbH1"/>
</dbReference>
<dbReference type="SMART" id="SM00710">
    <property type="entry name" value="PbH1"/>
    <property type="match status" value="3"/>
</dbReference>
<evidence type="ECO:0000313" key="3">
    <source>
        <dbReference type="Proteomes" id="UP000823935"/>
    </source>
</evidence>
<reference evidence="2" key="2">
    <citation type="journal article" date="2021" name="PeerJ">
        <title>Extensive microbial diversity within the chicken gut microbiome revealed by metagenomics and culture.</title>
        <authorList>
            <person name="Gilroy R."/>
            <person name="Ravi A."/>
            <person name="Getino M."/>
            <person name="Pursley I."/>
            <person name="Horton D.L."/>
            <person name="Alikhan N.F."/>
            <person name="Baker D."/>
            <person name="Gharbi K."/>
            <person name="Hall N."/>
            <person name="Watson M."/>
            <person name="Adriaenssens E.M."/>
            <person name="Foster-Nyarko E."/>
            <person name="Jarju S."/>
            <person name="Secka A."/>
            <person name="Antonio M."/>
            <person name="Oren A."/>
            <person name="Chaudhuri R.R."/>
            <person name="La Ragione R."/>
            <person name="Hildebrand F."/>
            <person name="Pallen M.J."/>
        </authorList>
    </citation>
    <scope>NUCLEOTIDE SEQUENCE</scope>
    <source>
        <strain evidence="2">CHK190-19873</strain>
    </source>
</reference>
<dbReference type="SUPFAM" id="SSF50156">
    <property type="entry name" value="PDZ domain-like"/>
    <property type="match status" value="1"/>
</dbReference>
<name>A0A9D1JJ74_9FIRM</name>